<dbReference type="AlphaFoldDB" id="A0A7C3VNN5"/>
<dbReference type="EMBL" id="DSPX01000250">
    <property type="protein sequence ID" value="HGG03577.1"/>
    <property type="molecule type" value="Genomic_DNA"/>
</dbReference>
<gene>
    <name evidence="1" type="ORF">ENR15_23795</name>
</gene>
<dbReference type="Pfam" id="PF01724">
    <property type="entry name" value="DUF29"/>
    <property type="match status" value="1"/>
</dbReference>
<dbReference type="PANTHER" id="PTHR34235">
    <property type="entry name" value="SLR1203 PROTEIN-RELATED"/>
    <property type="match status" value="1"/>
</dbReference>
<comment type="caution">
    <text evidence="1">The sequence shown here is derived from an EMBL/GenBank/DDBJ whole genome shotgun (WGS) entry which is preliminary data.</text>
</comment>
<dbReference type="Gene3D" id="1.20.1220.20">
    <property type="entry name" value="Uncharcterised protein PF01724"/>
    <property type="match status" value="1"/>
</dbReference>
<evidence type="ECO:0000313" key="1">
    <source>
        <dbReference type="EMBL" id="HGG03577.1"/>
    </source>
</evidence>
<dbReference type="InterPro" id="IPR002636">
    <property type="entry name" value="DUF29"/>
</dbReference>
<reference evidence="1" key="1">
    <citation type="journal article" date="2020" name="mSystems">
        <title>Genome- and Community-Level Interaction Insights into Carbon Utilization and Element Cycling Functions of Hydrothermarchaeota in Hydrothermal Sediment.</title>
        <authorList>
            <person name="Zhou Z."/>
            <person name="Liu Y."/>
            <person name="Xu W."/>
            <person name="Pan J."/>
            <person name="Luo Z.H."/>
            <person name="Li M."/>
        </authorList>
    </citation>
    <scope>NUCLEOTIDE SEQUENCE [LARGE SCALE GENOMIC DNA]</scope>
    <source>
        <strain evidence="1">SpSt-374</strain>
    </source>
</reference>
<sequence>MNLRAEYDRDFYAWINKNVELLRQGDLAEVDLEHIADELESMGKRDLRQLRSRLQVLVMHLLKWKYQPERQSKSWVATINHQRDEIEVLLLDSPSLRGELDKSLETIYPKAVRDAAGETDLPETIFPESCPFGIGEILAEGFLPK</sequence>
<accession>A0A7C3VNN5</accession>
<protein>
    <submittedName>
        <fullName evidence="1">DUF29 domain-containing protein</fullName>
    </submittedName>
</protein>
<proteinExistence type="predicted"/>
<organism evidence="1">
    <name type="scientific">Planktothricoides sp. SpSt-374</name>
    <dbReference type="NCBI Taxonomy" id="2282167"/>
    <lineage>
        <taxon>Bacteria</taxon>
        <taxon>Bacillati</taxon>
        <taxon>Cyanobacteriota</taxon>
        <taxon>Cyanophyceae</taxon>
        <taxon>Oscillatoriophycideae</taxon>
        <taxon>Oscillatoriales</taxon>
        <taxon>Oscillatoriaceae</taxon>
        <taxon>Planktothricoides</taxon>
    </lineage>
</organism>
<name>A0A7C3VNN5_9CYAN</name>